<geneLocation type="plasmid" evidence="1 2">
    <name>pPSB1-3</name>
</geneLocation>
<keyword evidence="1" id="KW-0614">Plasmid</keyword>
<protein>
    <submittedName>
        <fullName evidence="1">Uncharacterized protein</fullName>
    </submittedName>
</protein>
<proteinExistence type="predicted"/>
<evidence type="ECO:0000313" key="2">
    <source>
        <dbReference type="Proteomes" id="UP000029558"/>
    </source>
</evidence>
<name>A0AAC9EVG1_PISSA</name>
<accession>A0AAC9EVG1</accession>
<dbReference type="Proteomes" id="UP000029558">
    <property type="component" value="Plasmid pPSB1-3"/>
</dbReference>
<evidence type="ECO:0000313" key="1">
    <source>
        <dbReference type="EMBL" id="ALB24468.1"/>
    </source>
</evidence>
<dbReference type="RefSeq" id="WP_155046693.1">
    <property type="nucleotide sequence ID" value="NZ_CP039051.1"/>
</dbReference>
<reference evidence="1 2" key="1">
    <citation type="journal article" date="2014" name="Genome Announc.">
        <title>Comparative Genome Analysis of Two Isolates of the Fish Pathogen Piscirickettsia salmonis from Different Hosts Reveals Major Differences in Virulence-Associated Secretion Systems.</title>
        <authorList>
            <person name="Bohle H."/>
            <person name="Henriquez P."/>
            <person name="Grothusen H."/>
            <person name="Navas E."/>
            <person name="Sandoval A."/>
            <person name="Bustamante F."/>
            <person name="Bustos P."/>
            <person name="Mancilla M."/>
        </authorList>
    </citation>
    <scope>NUCLEOTIDE SEQUENCE [LARGE SCALE GENOMIC DNA]</scope>
    <source>
        <strain evidence="2">B1-32597</strain>
    </source>
</reference>
<dbReference type="EMBL" id="CP012511">
    <property type="protein sequence ID" value="ALB24468.1"/>
    <property type="molecule type" value="Genomic_DNA"/>
</dbReference>
<organism evidence="1 2">
    <name type="scientific">Piscirickettsia salmonis</name>
    <dbReference type="NCBI Taxonomy" id="1238"/>
    <lineage>
        <taxon>Bacteria</taxon>
        <taxon>Pseudomonadati</taxon>
        <taxon>Pseudomonadota</taxon>
        <taxon>Gammaproteobacteria</taxon>
        <taxon>Thiotrichales</taxon>
        <taxon>Piscirickettsiaceae</taxon>
        <taxon>Piscirickettsia</taxon>
    </lineage>
</organism>
<sequence length="46" mass="5307">MPYKYPKGKGWDIPKQKYGVTKALLHSSKSDQFWRFAYPAATLTSN</sequence>
<gene>
    <name evidence="1" type="ORF">KU39_3p6</name>
</gene>
<dbReference type="AlphaFoldDB" id="A0AAC9EVG1"/>